<feature type="chain" id="PRO_5001635229" description="Neprosin activation peptide domain-containing protein" evidence="1">
    <location>
        <begin position="24"/>
        <end position="101"/>
    </location>
</feature>
<evidence type="ECO:0000256" key="1">
    <source>
        <dbReference type="SAM" id="SignalP"/>
    </source>
</evidence>
<evidence type="ECO:0008006" key="4">
    <source>
        <dbReference type="Google" id="ProtNLM"/>
    </source>
</evidence>
<protein>
    <recommendedName>
        <fullName evidence="4">Neprosin activation peptide domain-containing protein</fullName>
    </recommendedName>
</protein>
<evidence type="ECO:0000313" key="2">
    <source>
        <dbReference type="EMBL" id="KDO38019.1"/>
    </source>
</evidence>
<dbReference type="Proteomes" id="UP000027120">
    <property type="component" value="Unassembled WGS sequence"/>
</dbReference>
<keyword evidence="1" id="KW-0732">Signal</keyword>
<dbReference type="EMBL" id="KK788986">
    <property type="protein sequence ID" value="KDO38019.1"/>
    <property type="molecule type" value="Genomic_DNA"/>
</dbReference>
<reference evidence="2 3" key="1">
    <citation type="submission" date="2014-04" db="EMBL/GenBank/DDBJ databases">
        <authorList>
            <consortium name="International Citrus Genome Consortium"/>
            <person name="Gmitter F."/>
            <person name="Chen C."/>
            <person name="Farmerie W."/>
            <person name="Harkins T."/>
            <person name="Desany B."/>
            <person name="Mohiuddin M."/>
            <person name="Kodira C."/>
            <person name="Borodovsky M."/>
            <person name="Lomsadze A."/>
            <person name="Burns P."/>
            <person name="Jenkins J."/>
            <person name="Prochnik S."/>
            <person name="Shu S."/>
            <person name="Chapman J."/>
            <person name="Pitluck S."/>
            <person name="Schmutz J."/>
            <person name="Rokhsar D."/>
        </authorList>
    </citation>
    <scope>NUCLEOTIDE SEQUENCE</scope>
</reference>
<proteinExistence type="predicted"/>
<accession>A0A067D4V6</accession>
<organism evidence="2 3">
    <name type="scientific">Citrus sinensis</name>
    <name type="common">Sweet orange</name>
    <name type="synonym">Citrus aurantium var. sinensis</name>
    <dbReference type="NCBI Taxonomy" id="2711"/>
    <lineage>
        <taxon>Eukaryota</taxon>
        <taxon>Viridiplantae</taxon>
        <taxon>Streptophyta</taxon>
        <taxon>Embryophyta</taxon>
        <taxon>Tracheophyta</taxon>
        <taxon>Spermatophyta</taxon>
        <taxon>Magnoliopsida</taxon>
        <taxon>eudicotyledons</taxon>
        <taxon>Gunneridae</taxon>
        <taxon>Pentapetalae</taxon>
        <taxon>rosids</taxon>
        <taxon>malvids</taxon>
        <taxon>Sapindales</taxon>
        <taxon>Rutaceae</taxon>
        <taxon>Aurantioideae</taxon>
        <taxon>Citrus</taxon>
    </lineage>
</organism>
<keyword evidence="3" id="KW-1185">Reference proteome</keyword>
<feature type="signal peptide" evidence="1">
    <location>
        <begin position="1"/>
        <end position="23"/>
    </location>
</feature>
<dbReference type="AlphaFoldDB" id="A0A067D4V6"/>
<sequence length="101" mass="11562">MASSTLFHTNFTFFFIASSFSNAAYPSNKSNELNFNCIFMKATSRNAHKRLILFPKTSITIASVDDQTLDKLVKKKYPENSVQEFGHHAGYYKLPRSQFAR</sequence>
<evidence type="ECO:0000313" key="3">
    <source>
        <dbReference type="Proteomes" id="UP000027120"/>
    </source>
</evidence>
<gene>
    <name evidence="2" type="ORF">CISIN_1g046525mg</name>
</gene>
<name>A0A067D4V6_CITSI</name>